<reference evidence="2" key="1">
    <citation type="submission" date="2022-06" db="EMBL/GenBank/DDBJ databases">
        <authorList>
            <person name="Andreotti S."/>
            <person name="Wyler E."/>
        </authorList>
    </citation>
    <scope>NUCLEOTIDE SEQUENCE</scope>
</reference>
<evidence type="ECO:0000313" key="3">
    <source>
        <dbReference type="Proteomes" id="UP001152836"/>
    </source>
</evidence>
<dbReference type="GO" id="GO:0050855">
    <property type="term" value="P:regulation of B cell receptor signaling pathway"/>
    <property type="evidence" value="ECO:0007669"/>
    <property type="project" value="InterPro"/>
</dbReference>
<protein>
    <submittedName>
        <fullName evidence="2">Gcsam protein</fullName>
    </submittedName>
</protein>
<dbReference type="GO" id="GO:2000402">
    <property type="term" value="P:negative regulation of lymphocyte migration"/>
    <property type="evidence" value="ECO:0007669"/>
    <property type="project" value="TreeGrafter"/>
</dbReference>
<feature type="region of interest" description="Disordered" evidence="1">
    <location>
        <begin position="76"/>
        <end position="126"/>
    </location>
</feature>
<dbReference type="Pfam" id="PF15666">
    <property type="entry name" value="HGAL"/>
    <property type="match status" value="1"/>
</dbReference>
<feature type="compositionally biased region" description="Basic and acidic residues" evidence="1">
    <location>
        <begin position="92"/>
        <end position="104"/>
    </location>
</feature>
<proteinExistence type="predicted"/>
<dbReference type="PANTHER" id="PTHR35351:SF2">
    <property type="entry name" value="GERMINAL CENTER-ASSOCIATED SIGNALING AND MOTILITY PROTEIN"/>
    <property type="match status" value="1"/>
</dbReference>
<dbReference type="Proteomes" id="UP001152836">
    <property type="component" value="Unassembled WGS sequence"/>
</dbReference>
<name>A0AAU9ZM22_PHORO</name>
<gene>
    <name evidence="2" type="primary">Gcsam</name>
    <name evidence="2" type="ORF">PHOROB_LOCUS9342</name>
</gene>
<comment type="caution">
    <text evidence="2">The sequence shown here is derived from an EMBL/GenBank/DDBJ whole genome shotgun (WGS) entry which is preliminary data.</text>
</comment>
<evidence type="ECO:0000256" key="1">
    <source>
        <dbReference type="SAM" id="MobiDB-lite"/>
    </source>
</evidence>
<evidence type="ECO:0000313" key="2">
    <source>
        <dbReference type="EMBL" id="CAH6792375.1"/>
    </source>
</evidence>
<sequence>MQECIARNYFRCQSGCHIVEECTCLPWKNISTFKTRQESPKQYEGMTSAPVQDNANQIYTEELCYILVDHKTLGGRPSGSSTEEFYENIPSKAERHRESPRGAETEYSVLRFPSTPQTPPSTEDEYELLVPNSLSSPASQQPRVLRAPFETHFAHLQ</sequence>
<organism evidence="2 3">
    <name type="scientific">Phodopus roborovskii</name>
    <name type="common">Roborovski's desert hamster</name>
    <name type="synonym">Cricetulus roborovskii</name>
    <dbReference type="NCBI Taxonomy" id="109678"/>
    <lineage>
        <taxon>Eukaryota</taxon>
        <taxon>Metazoa</taxon>
        <taxon>Chordata</taxon>
        <taxon>Craniata</taxon>
        <taxon>Vertebrata</taxon>
        <taxon>Euteleostomi</taxon>
        <taxon>Mammalia</taxon>
        <taxon>Eutheria</taxon>
        <taxon>Euarchontoglires</taxon>
        <taxon>Glires</taxon>
        <taxon>Rodentia</taxon>
        <taxon>Myomorpha</taxon>
        <taxon>Muroidea</taxon>
        <taxon>Cricetidae</taxon>
        <taxon>Cricetinae</taxon>
        <taxon>Phodopus</taxon>
    </lineage>
</organism>
<dbReference type="InterPro" id="IPR031364">
    <property type="entry name" value="GC_assoc_lym"/>
</dbReference>
<dbReference type="AlphaFoldDB" id="A0AAU9ZM22"/>
<accession>A0AAU9ZM22</accession>
<dbReference type="EMBL" id="CALSGD010001453">
    <property type="protein sequence ID" value="CAH6792375.1"/>
    <property type="molecule type" value="Genomic_DNA"/>
</dbReference>
<dbReference type="PANTHER" id="PTHR35351">
    <property type="entry name" value="GERMINAL CENTER-ASSOCIATED SIGNALING AND MOTILITY-LIKE PROTEIN"/>
    <property type="match status" value="1"/>
</dbReference>
<keyword evidence="3" id="KW-1185">Reference proteome</keyword>